<gene>
    <name evidence="1" type="ORF">CHARACLAT_029192</name>
</gene>
<comment type="caution">
    <text evidence="1">The sequence shown here is derived from an EMBL/GenBank/DDBJ whole genome shotgun (WGS) entry which is preliminary data.</text>
</comment>
<accession>A0ABU7DLA0</accession>
<dbReference type="Proteomes" id="UP001352852">
    <property type="component" value="Unassembled WGS sequence"/>
</dbReference>
<sequence>MTARVAQDKVAQDNQIVFQIFFFKVTHSSSSWKRLNTPKRVQLLLTDDWLVMHVKILLTVRSRALTSSLYLQQEAIPLRKLISAAYFRLPVPTVKTE</sequence>
<reference evidence="1 2" key="1">
    <citation type="submission" date="2021-06" db="EMBL/GenBank/DDBJ databases">
        <authorList>
            <person name="Palmer J.M."/>
        </authorList>
    </citation>
    <scope>NUCLEOTIDE SEQUENCE [LARGE SCALE GENOMIC DNA]</scope>
    <source>
        <strain evidence="1 2">CL_MEX2019</strain>
        <tissue evidence="1">Muscle</tissue>
    </source>
</reference>
<organism evidence="1 2">
    <name type="scientific">Characodon lateralis</name>
    <dbReference type="NCBI Taxonomy" id="208331"/>
    <lineage>
        <taxon>Eukaryota</taxon>
        <taxon>Metazoa</taxon>
        <taxon>Chordata</taxon>
        <taxon>Craniata</taxon>
        <taxon>Vertebrata</taxon>
        <taxon>Euteleostomi</taxon>
        <taxon>Actinopterygii</taxon>
        <taxon>Neopterygii</taxon>
        <taxon>Teleostei</taxon>
        <taxon>Neoteleostei</taxon>
        <taxon>Acanthomorphata</taxon>
        <taxon>Ovalentaria</taxon>
        <taxon>Atherinomorphae</taxon>
        <taxon>Cyprinodontiformes</taxon>
        <taxon>Goodeidae</taxon>
        <taxon>Characodon</taxon>
    </lineage>
</organism>
<proteinExistence type="predicted"/>
<dbReference type="EMBL" id="JAHUTJ010028658">
    <property type="protein sequence ID" value="MED6275711.1"/>
    <property type="molecule type" value="Genomic_DNA"/>
</dbReference>
<evidence type="ECO:0000313" key="2">
    <source>
        <dbReference type="Proteomes" id="UP001352852"/>
    </source>
</evidence>
<evidence type="ECO:0000313" key="1">
    <source>
        <dbReference type="EMBL" id="MED6275711.1"/>
    </source>
</evidence>
<name>A0ABU7DLA0_9TELE</name>
<keyword evidence="2" id="KW-1185">Reference proteome</keyword>
<protein>
    <submittedName>
        <fullName evidence="1">Uncharacterized protein</fullName>
    </submittedName>
</protein>